<sequence length="171" mass="18233">MIRVALACAAASMLLSACGDTGFRPMYASSAITGGPEVNERLAELEIAPIPGRVGQRLRNELIYQSTGGGHQAQPVYRLEVVIQESVTPTLVQVDGNSSGSVYNLNTTFRLVRLADNSVALQGQSFGRAAFQRFESVFANTRARVDAENRAAKTVGDELKGRIAAFLSGNA</sequence>
<keyword evidence="3" id="KW-1185">Reference proteome</keyword>
<dbReference type="STRING" id="121290.APY04_2538"/>
<evidence type="ECO:0000313" key="3">
    <source>
        <dbReference type="Proteomes" id="UP000059074"/>
    </source>
</evidence>
<dbReference type="Gene3D" id="3.30.160.150">
    <property type="entry name" value="Lipoprotein like domain"/>
    <property type="match status" value="1"/>
</dbReference>
<dbReference type="EMBL" id="LMTR01000073">
    <property type="protein sequence ID" value="KWT66342.1"/>
    <property type="molecule type" value="Genomic_DNA"/>
</dbReference>
<dbReference type="PROSITE" id="PS51257">
    <property type="entry name" value="PROKAR_LIPOPROTEIN"/>
    <property type="match status" value="1"/>
</dbReference>
<evidence type="ECO:0000256" key="1">
    <source>
        <dbReference type="SAM" id="SignalP"/>
    </source>
</evidence>
<accession>A0A120CUJ8</accession>
<protein>
    <recommendedName>
        <fullName evidence="4">LPS-assembly lipoprotein</fullName>
    </recommendedName>
</protein>
<comment type="caution">
    <text evidence="2">The sequence shown here is derived from an EMBL/GenBank/DDBJ whole genome shotgun (WGS) entry which is preliminary data.</text>
</comment>
<organism evidence="2 3">
    <name type="scientific">Hyphomicrobium sulfonivorans</name>
    <dbReference type="NCBI Taxonomy" id="121290"/>
    <lineage>
        <taxon>Bacteria</taxon>
        <taxon>Pseudomonadati</taxon>
        <taxon>Pseudomonadota</taxon>
        <taxon>Alphaproteobacteria</taxon>
        <taxon>Hyphomicrobiales</taxon>
        <taxon>Hyphomicrobiaceae</taxon>
        <taxon>Hyphomicrobium</taxon>
    </lineage>
</organism>
<keyword evidence="1" id="KW-0732">Signal</keyword>
<reference evidence="2 3" key="1">
    <citation type="submission" date="2015-10" db="EMBL/GenBank/DDBJ databases">
        <title>Transcriptomic analysis of a linuron degrading triple-species bacterial consortium.</title>
        <authorList>
            <person name="Albers P."/>
        </authorList>
    </citation>
    <scope>NUCLEOTIDE SEQUENCE [LARGE SCALE GENOMIC DNA]</scope>
    <source>
        <strain evidence="2 3">WDL6</strain>
    </source>
</reference>
<feature type="signal peptide" evidence="1">
    <location>
        <begin position="1"/>
        <end position="19"/>
    </location>
</feature>
<evidence type="ECO:0000313" key="2">
    <source>
        <dbReference type="EMBL" id="KWT66342.1"/>
    </source>
</evidence>
<gene>
    <name evidence="2" type="ORF">APY04_2538</name>
</gene>
<dbReference type="PATRIC" id="fig|121290.4.peg.441"/>
<feature type="chain" id="PRO_5007163953" description="LPS-assembly lipoprotein" evidence="1">
    <location>
        <begin position="20"/>
        <end position="171"/>
    </location>
</feature>
<proteinExistence type="predicted"/>
<name>A0A120CUJ8_HYPSL</name>
<evidence type="ECO:0008006" key="4">
    <source>
        <dbReference type="Google" id="ProtNLM"/>
    </source>
</evidence>
<dbReference type="AlphaFoldDB" id="A0A120CUJ8"/>
<dbReference type="Proteomes" id="UP000059074">
    <property type="component" value="Unassembled WGS sequence"/>
</dbReference>